<feature type="disulfide bond" evidence="3">
    <location>
        <begin position="130"/>
        <end position="140"/>
    </location>
</feature>
<dbReference type="PANTHER" id="PTHR24410">
    <property type="entry name" value="HL07962P-RELATED"/>
    <property type="match status" value="1"/>
</dbReference>
<dbReference type="Gene3D" id="1.25.40.420">
    <property type="match status" value="1"/>
</dbReference>
<evidence type="ECO:0000256" key="3">
    <source>
        <dbReference type="PROSITE-ProRule" id="PRU00196"/>
    </source>
</evidence>
<dbReference type="EMBL" id="JBBPFD010000002">
    <property type="protein sequence ID" value="KAK7939796.1"/>
    <property type="molecule type" value="Genomic_DNA"/>
</dbReference>
<evidence type="ECO:0000313" key="7">
    <source>
        <dbReference type="Proteomes" id="UP001460270"/>
    </source>
</evidence>
<dbReference type="PANTHER" id="PTHR24410:SF16">
    <property type="entry name" value="GALECTIN-3-BINDING PROTEIN"/>
    <property type="match status" value="1"/>
</dbReference>
<evidence type="ECO:0000256" key="1">
    <source>
        <dbReference type="ARBA" id="ARBA00022729"/>
    </source>
</evidence>
<accession>A0AAW0Q1H1</accession>
<dbReference type="InterPro" id="IPR011705">
    <property type="entry name" value="BACK"/>
</dbReference>
<reference evidence="7" key="1">
    <citation type="submission" date="2024-04" db="EMBL/GenBank/DDBJ databases">
        <title>Salinicola lusitanus LLJ914,a marine bacterium isolated from the Okinawa Trough.</title>
        <authorList>
            <person name="Li J."/>
        </authorList>
    </citation>
    <scope>NUCLEOTIDE SEQUENCE [LARGE SCALE GENOMIC DNA]</scope>
</reference>
<dbReference type="Pfam" id="PF07707">
    <property type="entry name" value="BACK"/>
    <property type="match status" value="1"/>
</dbReference>
<dbReference type="SUPFAM" id="SSF54695">
    <property type="entry name" value="POZ domain"/>
    <property type="match status" value="1"/>
</dbReference>
<name>A0AAW0Q1H1_9GOBI</name>
<evidence type="ECO:0000313" key="6">
    <source>
        <dbReference type="EMBL" id="KAK7939796.1"/>
    </source>
</evidence>
<dbReference type="Proteomes" id="UP001460270">
    <property type="component" value="Unassembled WGS sequence"/>
</dbReference>
<dbReference type="Pfam" id="PF00530">
    <property type="entry name" value="SRCR"/>
    <property type="match status" value="1"/>
</dbReference>
<dbReference type="AlphaFoldDB" id="A0AAW0Q1H1"/>
<comment type="caution">
    <text evidence="3">Lacks conserved residue(s) required for the propagation of feature annotation.</text>
</comment>
<organism evidence="6 7">
    <name type="scientific">Mugilogobius chulae</name>
    <name type="common">yellowstripe goby</name>
    <dbReference type="NCBI Taxonomy" id="88201"/>
    <lineage>
        <taxon>Eukaryota</taxon>
        <taxon>Metazoa</taxon>
        <taxon>Chordata</taxon>
        <taxon>Craniata</taxon>
        <taxon>Vertebrata</taxon>
        <taxon>Euteleostomi</taxon>
        <taxon>Actinopterygii</taxon>
        <taxon>Neopterygii</taxon>
        <taxon>Teleostei</taxon>
        <taxon>Neoteleostei</taxon>
        <taxon>Acanthomorphata</taxon>
        <taxon>Gobiaria</taxon>
        <taxon>Gobiiformes</taxon>
        <taxon>Gobioidei</taxon>
        <taxon>Gobiidae</taxon>
        <taxon>Gobionellinae</taxon>
        <taxon>Mugilogobius</taxon>
    </lineage>
</organism>
<dbReference type="SUPFAM" id="SSF56487">
    <property type="entry name" value="SRCR-like"/>
    <property type="match status" value="1"/>
</dbReference>
<dbReference type="Gene3D" id="3.10.250.10">
    <property type="entry name" value="SRCR-like domain"/>
    <property type="match status" value="1"/>
</dbReference>
<keyword evidence="1 4" id="KW-0732">Signal</keyword>
<feature type="domain" description="SRCR" evidence="5">
    <location>
        <begin position="53"/>
        <end position="161"/>
    </location>
</feature>
<keyword evidence="2 3" id="KW-1015">Disulfide bond</keyword>
<dbReference type="InterPro" id="IPR011333">
    <property type="entry name" value="SKP1/BTB/POZ_sf"/>
</dbReference>
<feature type="chain" id="PRO_5043777059" description="SRCR domain-containing protein" evidence="4">
    <location>
        <begin position="24"/>
        <end position="489"/>
    </location>
</feature>
<dbReference type="PRINTS" id="PR00258">
    <property type="entry name" value="SPERACTRCPTR"/>
</dbReference>
<comment type="caution">
    <text evidence="6">The sequence shown here is derived from an EMBL/GenBank/DDBJ whole genome shotgun (WGS) entry which is preliminary data.</text>
</comment>
<dbReference type="FunFam" id="3.10.250.10:FF:000001">
    <property type="entry name" value="Lysyl oxidase 4 isoform X1"/>
    <property type="match status" value="1"/>
</dbReference>
<gene>
    <name evidence="6" type="ORF">WMY93_003122</name>
</gene>
<feature type="signal peptide" evidence="4">
    <location>
        <begin position="1"/>
        <end position="23"/>
    </location>
</feature>
<dbReference type="InterPro" id="IPR051481">
    <property type="entry name" value="BTB-POZ/Galectin-3-binding"/>
</dbReference>
<keyword evidence="7" id="KW-1185">Reference proteome</keyword>
<dbReference type="InterPro" id="IPR036772">
    <property type="entry name" value="SRCR-like_dom_sf"/>
</dbReference>
<dbReference type="PROSITE" id="PS50287">
    <property type="entry name" value="SRCR_2"/>
    <property type="match status" value="1"/>
</dbReference>
<sequence length="489" mass="55254">MLKYHTFCILRLWLLFLICNVSMQFTNFSELIYIYDSHCANDRQAVFLRRAELSSAGGRRKTYGAQNLFRGPSGDLPCGEVGTVCDDGWDLNEANVVCRQLKFPRAKSVMTGEYFDGTASGPIWMDDVECKGTEKYLHECMFKGWAVSDCTHKEDVVIQCDPGAVDNLPLSSYTLDHSIALSDELGELFNSERFCDLLVTAQSSAAPAQEAETTQTTDSTTLCAHKMILSHVDAFNITKDTQNITVQVVPNCLPHFPSFIRYLYTRKIDVDFSSAQCVHWLAFQFGLEQVVRDTGLLFAQIIPDDPSFETQVSMLEYAIETKDLALQENCLRYLAWNFQNFTKSPVWTKTSEDLLSSFLLRSDLVVPDELFVLKAVENWILNNVNTKLDTQVNLLSLVRFPMIPAEKLTVSQMLSNFSLYSTHQNIFNNHMLKALQFNVQLFASITSRMNMSIDDVITSLGSTLLPCGAFPLAPFKKHRHMIDMVTANT</sequence>
<evidence type="ECO:0000256" key="4">
    <source>
        <dbReference type="SAM" id="SignalP"/>
    </source>
</evidence>
<dbReference type="InterPro" id="IPR001190">
    <property type="entry name" value="SRCR"/>
</dbReference>
<dbReference type="GO" id="GO:0016020">
    <property type="term" value="C:membrane"/>
    <property type="evidence" value="ECO:0007669"/>
    <property type="project" value="InterPro"/>
</dbReference>
<dbReference type="SMART" id="SM00202">
    <property type="entry name" value="SR"/>
    <property type="match status" value="1"/>
</dbReference>
<evidence type="ECO:0000256" key="2">
    <source>
        <dbReference type="ARBA" id="ARBA00023157"/>
    </source>
</evidence>
<protein>
    <recommendedName>
        <fullName evidence="5">SRCR domain-containing protein</fullName>
    </recommendedName>
</protein>
<dbReference type="SMART" id="SM00875">
    <property type="entry name" value="BACK"/>
    <property type="match status" value="1"/>
</dbReference>
<dbReference type="Gene3D" id="3.30.710.10">
    <property type="entry name" value="Potassium Channel Kv1.1, Chain A"/>
    <property type="match status" value="1"/>
</dbReference>
<evidence type="ECO:0000259" key="5">
    <source>
        <dbReference type="PROSITE" id="PS50287"/>
    </source>
</evidence>
<proteinExistence type="predicted"/>